<dbReference type="GO" id="GO:0017136">
    <property type="term" value="F:histone deacetylase activity, NAD-dependent"/>
    <property type="evidence" value="ECO:0007669"/>
    <property type="project" value="TreeGrafter"/>
</dbReference>
<organism evidence="6 7">
    <name type="scientific">Haemophilus influenzae</name>
    <dbReference type="NCBI Taxonomy" id="727"/>
    <lineage>
        <taxon>Bacteria</taxon>
        <taxon>Pseudomonadati</taxon>
        <taxon>Pseudomonadota</taxon>
        <taxon>Gammaproteobacteria</taxon>
        <taxon>Pasteurellales</taxon>
        <taxon>Pasteurellaceae</taxon>
        <taxon>Haemophilus</taxon>
    </lineage>
</organism>
<dbReference type="Pfam" id="PF02146">
    <property type="entry name" value="SIR2"/>
    <property type="match status" value="1"/>
</dbReference>
<dbReference type="AlphaFoldDB" id="A0A2X1Q008"/>
<dbReference type="InterPro" id="IPR003000">
    <property type="entry name" value="Sirtuin"/>
</dbReference>
<keyword evidence="4" id="KW-0479">Metal-binding</keyword>
<keyword evidence="6" id="KW-0378">Hydrolase</keyword>
<feature type="domain" description="Deacetylase sirtuin-type" evidence="5">
    <location>
        <begin position="1"/>
        <end position="244"/>
    </location>
</feature>
<dbReference type="InterPro" id="IPR029035">
    <property type="entry name" value="DHS-like_NAD/FAD-binding_dom"/>
</dbReference>
<keyword evidence="3" id="KW-0520">NAD</keyword>
<protein>
    <recommendedName>
        <fullName evidence="1">protein acetyllysine N-acetyltransferase</fullName>
        <ecNumber evidence="1">2.3.1.286</ecNumber>
    </recommendedName>
</protein>
<dbReference type="GO" id="GO:0016787">
    <property type="term" value="F:hydrolase activity"/>
    <property type="evidence" value="ECO:0007669"/>
    <property type="project" value="UniProtKB-KW"/>
</dbReference>
<dbReference type="GO" id="GO:0046872">
    <property type="term" value="F:metal ion binding"/>
    <property type="evidence" value="ECO:0007669"/>
    <property type="project" value="UniProtKB-KW"/>
</dbReference>
<dbReference type="InterPro" id="IPR050134">
    <property type="entry name" value="NAD-dep_sirtuin_deacylases"/>
</dbReference>
<accession>A0A2X1Q008</accession>
<dbReference type="Proteomes" id="UP000249936">
    <property type="component" value="Unassembled WGS sequence"/>
</dbReference>
<dbReference type="InterPro" id="IPR026590">
    <property type="entry name" value="Ssirtuin_cat_dom"/>
</dbReference>
<feature type="binding site" evidence="4">
    <location>
        <position position="143"/>
    </location>
    <ligand>
        <name>Zn(2+)</name>
        <dbReference type="ChEBI" id="CHEBI:29105"/>
    </ligand>
</feature>
<dbReference type="PROSITE" id="PS50305">
    <property type="entry name" value="SIRTUIN"/>
    <property type="match status" value="1"/>
</dbReference>
<dbReference type="PANTHER" id="PTHR11085:SF10">
    <property type="entry name" value="NAD-DEPENDENT PROTEIN DEACYLASE SIRTUIN-5, MITOCHONDRIAL-RELATED"/>
    <property type="match status" value="1"/>
</dbReference>
<reference evidence="6 7" key="1">
    <citation type="submission" date="2018-06" db="EMBL/GenBank/DDBJ databases">
        <authorList>
            <consortium name="Pathogen Informatics"/>
            <person name="Doyle S."/>
        </authorList>
    </citation>
    <scope>NUCLEOTIDE SEQUENCE [LARGE SCALE GENOMIC DNA]</scope>
    <source>
        <strain evidence="6 7">NCTC11872</strain>
    </source>
</reference>
<evidence type="ECO:0000259" key="5">
    <source>
        <dbReference type="PROSITE" id="PS50305"/>
    </source>
</evidence>
<gene>
    <name evidence="6" type="primary">cobB_3</name>
    <name evidence="6" type="ORF">NCTC11872_02273</name>
</gene>
<proteinExistence type="predicted"/>
<evidence type="ECO:0000256" key="1">
    <source>
        <dbReference type="ARBA" id="ARBA00012928"/>
    </source>
</evidence>
<dbReference type="EMBL" id="UASK01000008">
    <property type="protein sequence ID" value="SPX42633.1"/>
    <property type="molecule type" value="Genomic_DNA"/>
</dbReference>
<evidence type="ECO:0000256" key="3">
    <source>
        <dbReference type="ARBA" id="ARBA00023027"/>
    </source>
</evidence>
<dbReference type="Gene3D" id="3.40.50.1220">
    <property type="entry name" value="TPP-binding domain"/>
    <property type="match status" value="1"/>
</dbReference>
<evidence type="ECO:0000313" key="6">
    <source>
        <dbReference type="EMBL" id="SPX42633.1"/>
    </source>
</evidence>
<evidence type="ECO:0000313" key="7">
    <source>
        <dbReference type="Proteomes" id="UP000249936"/>
    </source>
</evidence>
<feature type="binding site" evidence="4">
    <location>
        <position position="171"/>
    </location>
    <ligand>
        <name>Zn(2+)</name>
        <dbReference type="ChEBI" id="CHEBI:29105"/>
    </ligand>
</feature>
<feature type="binding site" evidence="4">
    <location>
        <position position="174"/>
    </location>
    <ligand>
        <name>Zn(2+)</name>
        <dbReference type="ChEBI" id="CHEBI:29105"/>
    </ligand>
</feature>
<dbReference type="GO" id="GO:0070403">
    <property type="term" value="F:NAD+ binding"/>
    <property type="evidence" value="ECO:0007669"/>
    <property type="project" value="InterPro"/>
</dbReference>
<dbReference type="EC" id="2.3.1.286" evidence="1"/>
<feature type="active site" description="Proton acceptor" evidence="4">
    <location>
        <position position="131"/>
    </location>
</feature>
<keyword evidence="4" id="KW-0862">Zinc</keyword>
<keyword evidence="2" id="KW-0808">Transferase</keyword>
<sequence length="244" mass="27863">MKNDLNYAVELIRKADGILITAGAGMSVDSGLPDFRSVGGFWNAYPMFKEHNISFEDIATPLAYKHNQELAYWFLWASISSIPKYYSSRRVYQILKRWAGAKSHGYFVFTSNVDGHFQKAGFDDSHVYEVHGTLERLQCVNNCRGLSWSASSFQPVVDNKNVCLTSEKPHCPYCGGFARQNVLMFNDWSYASQYQDFKKVRLESWLKEVQNLVVIELGAGKAIPTVRRFSEAYGESKKGRIYPY</sequence>
<dbReference type="PANTHER" id="PTHR11085">
    <property type="entry name" value="NAD-DEPENDENT PROTEIN DEACYLASE SIRTUIN-5, MITOCHONDRIAL-RELATED"/>
    <property type="match status" value="1"/>
</dbReference>
<evidence type="ECO:0000256" key="2">
    <source>
        <dbReference type="ARBA" id="ARBA00022679"/>
    </source>
</evidence>
<feature type="binding site" evidence="4">
    <location>
        <position position="139"/>
    </location>
    <ligand>
        <name>Zn(2+)</name>
        <dbReference type="ChEBI" id="CHEBI:29105"/>
    </ligand>
</feature>
<evidence type="ECO:0000256" key="4">
    <source>
        <dbReference type="PROSITE-ProRule" id="PRU00236"/>
    </source>
</evidence>
<name>A0A2X1Q008_HAEIF</name>
<dbReference type="SUPFAM" id="SSF52467">
    <property type="entry name" value="DHS-like NAD/FAD-binding domain"/>
    <property type="match status" value="1"/>
</dbReference>